<reference evidence="2 3" key="1">
    <citation type="submission" date="2020-07" db="EMBL/GenBank/DDBJ databases">
        <title>Genomic Encyclopedia of Type Strains, Phase IV (KMG-IV): sequencing the most valuable type-strain genomes for metagenomic binning, comparative biology and taxonomic classification.</title>
        <authorList>
            <person name="Goeker M."/>
        </authorList>
    </citation>
    <scope>NUCLEOTIDE SEQUENCE [LARGE SCALE GENOMIC DNA]</scope>
    <source>
        <strain evidence="2 3">DSM 17721</strain>
    </source>
</reference>
<evidence type="ECO:0000259" key="1">
    <source>
        <dbReference type="Pfam" id="PF22016"/>
    </source>
</evidence>
<comment type="caution">
    <text evidence="2">The sequence shown here is derived from an EMBL/GenBank/DDBJ whole genome shotgun (WGS) entry which is preliminary data.</text>
</comment>
<dbReference type="RefSeq" id="WP_181551715.1">
    <property type="nucleotide sequence ID" value="NZ_JACDUS010000006.1"/>
</dbReference>
<dbReference type="EMBL" id="JACDUS010000006">
    <property type="protein sequence ID" value="MBA2882070.1"/>
    <property type="molecule type" value="Genomic_DNA"/>
</dbReference>
<sequence>MNPIQEFPIMAIIRCTKKLLSELKAKNGELSQTPNDLNSWHANIFLVERRKCAIFSHDRTLYSFIVPGLTKPDFQNFEEIFRQRLFKSLLAEGLPQKHIEFFLEDNRNIEFTKTNNRSVLGSMNELVFHAKYQISAEGGPLNVDIGKLNHYINQIPMSAIDEIFSIYELKKFLEGLEK</sequence>
<feature type="domain" description="DUF6933" evidence="1">
    <location>
        <begin position="12"/>
        <end position="161"/>
    </location>
</feature>
<dbReference type="Pfam" id="PF22016">
    <property type="entry name" value="DUF6933"/>
    <property type="match status" value="1"/>
</dbReference>
<evidence type="ECO:0000313" key="3">
    <source>
        <dbReference type="Proteomes" id="UP000525298"/>
    </source>
</evidence>
<protein>
    <recommendedName>
        <fullName evidence="1">DUF6933 domain-containing protein</fullName>
    </recommendedName>
</protein>
<name>A0A7W0CAE5_9BACT</name>
<evidence type="ECO:0000313" key="2">
    <source>
        <dbReference type="EMBL" id="MBA2882070.1"/>
    </source>
</evidence>
<gene>
    <name evidence="2" type="ORF">HNR65_002404</name>
</gene>
<dbReference type="AlphaFoldDB" id="A0A7W0CAE5"/>
<dbReference type="InterPro" id="IPR053864">
    <property type="entry name" value="DUF6933"/>
</dbReference>
<dbReference type="Proteomes" id="UP000525298">
    <property type="component" value="Unassembled WGS sequence"/>
</dbReference>
<organism evidence="2 3">
    <name type="scientific">Desulfosalsimonas propionicica</name>
    <dbReference type="NCBI Taxonomy" id="332175"/>
    <lineage>
        <taxon>Bacteria</taxon>
        <taxon>Pseudomonadati</taxon>
        <taxon>Thermodesulfobacteriota</taxon>
        <taxon>Desulfobacteria</taxon>
        <taxon>Desulfobacterales</taxon>
        <taxon>Desulfosalsimonadaceae</taxon>
        <taxon>Desulfosalsimonas</taxon>
    </lineage>
</organism>
<keyword evidence="3" id="KW-1185">Reference proteome</keyword>
<proteinExistence type="predicted"/>
<accession>A0A7W0CAE5</accession>